<dbReference type="Proteomes" id="UP000478052">
    <property type="component" value="Unassembled WGS sequence"/>
</dbReference>
<dbReference type="PANTHER" id="PTHR47526">
    <property type="entry name" value="ATP-DEPENDENT DNA HELICASE"/>
    <property type="match status" value="1"/>
</dbReference>
<evidence type="ECO:0000313" key="4">
    <source>
        <dbReference type="Proteomes" id="UP000478052"/>
    </source>
</evidence>
<keyword evidence="4" id="KW-1185">Reference proteome</keyword>
<reference evidence="3 4" key="1">
    <citation type="submission" date="2019-08" db="EMBL/GenBank/DDBJ databases">
        <title>Whole genome of Aphis craccivora.</title>
        <authorList>
            <person name="Voronova N.V."/>
            <person name="Shulinski R.S."/>
            <person name="Bandarenka Y.V."/>
            <person name="Zhorov D.G."/>
            <person name="Warner D."/>
        </authorList>
    </citation>
    <scope>NUCLEOTIDE SEQUENCE [LARGE SCALE GENOMIC DNA]</scope>
    <source>
        <strain evidence="3">180601</strain>
        <tissue evidence="3">Whole Body</tissue>
    </source>
</reference>
<dbReference type="PROSITE" id="PS50966">
    <property type="entry name" value="ZF_SWIM"/>
    <property type="match status" value="1"/>
</dbReference>
<dbReference type="InterPro" id="IPR007527">
    <property type="entry name" value="Znf_SWIM"/>
</dbReference>
<dbReference type="Gene3D" id="3.90.320.10">
    <property type="match status" value="1"/>
</dbReference>
<sequence length="473" mass="54041">SFFKTMFKSVIELTDIIDYVGDFKRPFVEGSQIVKCNHIIEYACLENTDGRLKFVALCLKTSDLNGKPHQLEVIKSMLNKEVQLLGKCSCKAGTGKCKHIVGFMLKLQKTSEDDLAMLICTDLPRKWGKLSFAASKDIHKSVPIKEFCHVKNVLASSVYEQSLPNELSEEMNTEIQSFFLQGFPNSAYAVHRFGRHELIDDEIVPKNLDLNELFMLKKFTTSKNSIISNTLESPFCINYCQVVKTYYLTNVVINKEQAIDICNKTLNQSGPIWKKMRQCRITGTSAYNFFTYAKGKNSDWGSKVKSVMFSTFTGNSATKYGLDNEKNALSCFELDFDVKVIRLGFIVNINCPWFGFSPDEFVKCGIHDYWLLEVKFPVEGKQLCGSDLIATLKYIRVNNGELSLKSKHKYYAQIQLGLLLCNLKNAYLIINSTFDNSIITIQVQFDITFCQEFYNVLTSIYFNEIVHRLIKKD</sequence>
<dbReference type="EMBL" id="VUJU01009245">
    <property type="protein sequence ID" value="KAF0721274.1"/>
    <property type="molecule type" value="Genomic_DNA"/>
</dbReference>
<dbReference type="InterPro" id="IPR011604">
    <property type="entry name" value="PDDEXK-like_dom_sf"/>
</dbReference>
<keyword evidence="1" id="KW-0863">Zinc-finger</keyword>
<accession>A0A6G0W2M8</accession>
<dbReference type="AlphaFoldDB" id="A0A6G0W2M8"/>
<dbReference type="SUPFAM" id="SSF52980">
    <property type="entry name" value="Restriction endonuclease-like"/>
    <property type="match status" value="1"/>
</dbReference>
<evidence type="ECO:0000313" key="3">
    <source>
        <dbReference type="EMBL" id="KAF0721274.1"/>
    </source>
</evidence>
<dbReference type="GO" id="GO:0006281">
    <property type="term" value="P:DNA repair"/>
    <property type="evidence" value="ECO:0007669"/>
    <property type="project" value="UniProtKB-ARBA"/>
</dbReference>
<keyword evidence="1" id="KW-0479">Metal-binding</keyword>
<feature type="non-terminal residue" evidence="3">
    <location>
        <position position="1"/>
    </location>
</feature>
<proteinExistence type="predicted"/>
<feature type="domain" description="SWIM-type" evidence="2">
    <location>
        <begin position="80"/>
        <end position="108"/>
    </location>
</feature>
<gene>
    <name evidence="3" type="ORF">FWK35_00030376</name>
</gene>
<evidence type="ECO:0000256" key="1">
    <source>
        <dbReference type="PROSITE-ProRule" id="PRU00325"/>
    </source>
</evidence>
<keyword evidence="1" id="KW-0862">Zinc</keyword>
<dbReference type="CDD" id="cd22343">
    <property type="entry name" value="PDDEXK_lambda_exonuclease-like"/>
    <property type="match status" value="1"/>
</dbReference>
<evidence type="ECO:0000259" key="2">
    <source>
        <dbReference type="PROSITE" id="PS50966"/>
    </source>
</evidence>
<comment type="caution">
    <text evidence="3">The sequence shown here is derived from an EMBL/GenBank/DDBJ whole genome shotgun (WGS) entry which is preliminary data.</text>
</comment>
<dbReference type="PANTHER" id="PTHR47526:SF3">
    <property type="entry name" value="PHD-TYPE DOMAIN-CONTAINING PROTEIN"/>
    <property type="match status" value="1"/>
</dbReference>
<name>A0A6G0W2M8_APHCR</name>
<dbReference type="Pfam" id="PF09588">
    <property type="entry name" value="YqaJ"/>
    <property type="match status" value="1"/>
</dbReference>
<dbReference type="InterPro" id="IPR011335">
    <property type="entry name" value="Restrct_endonuc-II-like"/>
</dbReference>
<dbReference type="GO" id="GO:0008270">
    <property type="term" value="F:zinc ion binding"/>
    <property type="evidence" value="ECO:0007669"/>
    <property type="project" value="UniProtKB-KW"/>
</dbReference>
<protein>
    <submittedName>
        <fullName evidence="3">SWIM-type domain-containing protein</fullName>
    </submittedName>
</protein>
<dbReference type="InterPro" id="IPR019080">
    <property type="entry name" value="YqaJ_viral_recombinase"/>
</dbReference>
<organism evidence="3 4">
    <name type="scientific">Aphis craccivora</name>
    <name type="common">Cowpea aphid</name>
    <dbReference type="NCBI Taxonomy" id="307492"/>
    <lineage>
        <taxon>Eukaryota</taxon>
        <taxon>Metazoa</taxon>
        <taxon>Ecdysozoa</taxon>
        <taxon>Arthropoda</taxon>
        <taxon>Hexapoda</taxon>
        <taxon>Insecta</taxon>
        <taxon>Pterygota</taxon>
        <taxon>Neoptera</taxon>
        <taxon>Paraneoptera</taxon>
        <taxon>Hemiptera</taxon>
        <taxon>Sternorrhyncha</taxon>
        <taxon>Aphidomorpha</taxon>
        <taxon>Aphidoidea</taxon>
        <taxon>Aphididae</taxon>
        <taxon>Aphidini</taxon>
        <taxon>Aphis</taxon>
        <taxon>Aphis</taxon>
    </lineage>
</organism>
<dbReference type="OrthoDB" id="8045616at2759"/>